<dbReference type="Proteomes" id="UP000696280">
    <property type="component" value="Unassembled WGS sequence"/>
</dbReference>
<dbReference type="Gene3D" id="3.40.50.150">
    <property type="entry name" value="Vaccinia Virus protein VP39"/>
    <property type="match status" value="1"/>
</dbReference>
<evidence type="ECO:0000313" key="7">
    <source>
        <dbReference type="Proteomes" id="UP000696280"/>
    </source>
</evidence>
<feature type="domain" description="Methyltransferase" evidence="5">
    <location>
        <begin position="100"/>
        <end position="199"/>
    </location>
</feature>
<keyword evidence="2" id="KW-0808">Transferase</keyword>
<dbReference type="PANTHER" id="PTHR35897">
    <property type="entry name" value="METHYLTRANSFERASE AUSD"/>
    <property type="match status" value="1"/>
</dbReference>
<sequence length="282" mass="32475">MAASNPWSHVGSKDKTVAAWYTDPEWISKYITPAQRDLLENYAHIPPQDVITHIQDIREKAWEIYPYPCIGCFRFIKLSMSQYTVYPTILTRVKSGGYLLDVGCCLGQELRKLVHDGAPASNLYGLDTDQGFLDLGFEFFRDKETSGIHFMVSDFLEKNEEVSKSVPKMDIVHLGLFLHLFDWDKQVEACEKVIRLLKPEKGVLVIGQQMGMLEAREDMRGEKKIFAHNVESFKRMWIEIGQKTQTEWNVKAQLDGELAPSEENGSWIPSDRRRLVFEVELL</sequence>
<name>A0A9N9PZ28_9HELO</name>
<dbReference type="InterPro" id="IPR051654">
    <property type="entry name" value="Meroterpenoid_MTases"/>
</dbReference>
<evidence type="ECO:0000313" key="6">
    <source>
        <dbReference type="EMBL" id="CAG8959287.1"/>
    </source>
</evidence>
<organism evidence="6 7">
    <name type="scientific">Hymenoscyphus fraxineus</name>
    <dbReference type="NCBI Taxonomy" id="746836"/>
    <lineage>
        <taxon>Eukaryota</taxon>
        <taxon>Fungi</taxon>
        <taxon>Dikarya</taxon>
        <taxon>Ascomycota</taxon>
        <taxon>Pezizomycotina</taxon>
        <taxon>Leotiomycetes</taxon>
        <taxon>Helotiales</taxon>
        <taxon>Helotiaceae</taxon>
        <taxon>Hymenoscyphus</taxon>
    </lineage>
</organism>
<dbReference type="OrthoDB" id="2094832at2759"/>
<dbReference type="AlphaFoldDB" id="A0A9N9PZ28"/>
<reference evidence="6" key="1">
    <citation type="submission" date="2021-07" db="EMBL/GenBank/DDBJ databases">
        <authorList>
            <person name="Durling M."/>
        </authorList>
    </citation>
    <scope>NUCLEOTIDE SEQUENCE</scope>
</reference>
<dbReference type="EMBL" id="CAJVRL010000091">
    <property type="protein sequence ID" value="CAG8959287.1"/>
    <property type="molecule type" value="Genomic_DNA"/>
</dbReference>
<evidence type="ECO:0000256" key="3">
    <source>
        <dbReference type="ARBA" id="ARBA00022691"/>
    </source>
</evidence>
<dbReference type="SUPFAM" id="SSF53335">
    <property type="entry name" value="S-adenosyl-L-methionine-dependent methyltransferases"/>
    <property type="match status" value="1"/>
</dbReference>
<proteinExistence type="inferred from homology"/>
<accession>A0A9N9PZ28</accession>
<dbReference type="PANTHER" id="PTHR35897:SF1">
    <property type="entry name" value="METHYLTRANSFERASE AUSD"/>
    <property type="match status" value="1"/>
</dbReference>
<evidence type="ECO:0000256" key="4">
    <source>
        <dbReference type="ARBA" id="ARBA00038314"/>
    </source>
</evidence>
<dbReference type="GO" id="GO:0016740">
    <property type="term" value="F:transferase activity"/>
    <property type="evidence" value="ECO:0007669"/>
    <property type="project" value="UniProtKB-KW"/>
</dbReference>
<dbReference type="CDD" id="cd02440">
    <property type="entry name" value="AdoMet_MTases"/>
    <property type="match status" value="1"/>
</dbReference>
<comment type="caution">
    <text evidence="6">The sequence shown here is derived from an EMBL/GenBank/DDBJ whole genome shotgun (WGS) entry which is preliminary data.</text>
</comment>
<keyword evidence="3" id="KW-0949">S-adenosyl-L-methionine</keyword>
<dbReference type="InterPro" id="IPR041698">
    <property type="entry name" value="Methyltransf_25"/>
</dbReference>
<comment type="similarity">
    <text evidence="4">Belongs to the class I-like SAM-binding methyltransferase superfamily.</text>
</comment>
<dbReference type="InterPro" id="IPR029063">
    <property type="entry name" value="SAM-dependent_MTases_sf"/>
</dbReference>
<protein>
    <recommendedName>
        <fullName evidence="5">Methyltransferase domain-containing protein</fullName>
    </recommendedName>
</protein>
<dbReference type="Pfam" id="PF13649">
    <property type="entry name" value="Methyltransf_25"/>
    <property type="match status" value="1"/>
</dbReference>
<evidence type="ECO:0000259" key="5">
    <source>
        <dbReference type="Pfam" id="PF13649"/>
    </source>
</evidence>
<keyword evidence="7" id="KW-1185">Reference proteome</keyword>
<evidence type="ECO:0000256" key="1">
    <source>
        <dbReference type="ARBA" id="ARBA00005179"/>
    </source>
</evidence>
<evidence type="ECO:0000256" key="2">
    <source>
        <dbReference type="ARBA" id="ARBA00022679"/>
    </source>
</evidence>
<gene>
    <name evidence="6" type="ORF">HYFRA_00013057</name>
</gene>
<comment type="pathway">
    <text evidence="1">Secondary metabolite biosynthesis.</text>
</comment>